<keyword evidence="7" id="KW-0695">RNA-directed DNA polymerase</keyword>
<dbReference type="SUPFAM" id="SSF50630">
    <property type="entry name" value="Acid proteases"/>
    <property type="match status" value="1"/>
</dbReference>
<dbReference type="CDD" id="cd01647">
    <property type="entry name" value="RT_LTR"/>
    <property type="match status" value="1"/>
</dbReference>
<evidence type="ECO:0000259" key="10">
    <source>
        <dbReference type="PROSITE" id="PS50878"/>
    </source>
</evidence>
<dbReference type="GO" id="GO:0006508">
    <property type="term" value="P:proteolysis"/>
    <property type="evidence" value="ECO:0007669"/>
    <property type="project" value="UniProtKB-KW"/>
</dbReference>
<evidence type="ECO:0000256" key="3">
    <source>
        <dbReference type="ARBA" id="ARBA00022695"/>
    </source>
</evidence>
<keyword evidence="4" id="KW-0540">Nuclease</keyword>
<evidence type="ECO:0000256" key="2">
    <source>
        <dbReference type="ARBA" id="ARBA00022679"/>
    </source>
</evidence>
<evidence type="ECO:0000256" key="6">
    <source>
        <dbReference type="ARBA" id="ARBA00022801"/>
    </source>
</evidence>
<feature type="domain" description="Reverse transcriptase" evidence="10">
    <location>
        <begin position="561"/>
        <end position="740"/>
    </location>
</feature>
<keyword evidence="2" id="KW-0808">Transferase</keyword>
<dbReference type="InterPro" id="IPR043502">
    <property type="entry name" value="DNA/RNA_pol_sf"/>
</dbReference>
<dbReference type="Pfam" id="PF03732">
    <property type="entry name" value="Retrotrans_gag"/>
    <property type="match status" value="1"/>
</dbReference>
<dbReference type="FunFam" id="3.10.10.10:FF:000007">
    <property type="entry name" value="Retrovirus-related Pol polyprotein from transposon 17.6-like Protein"/>
    <property type="match status" value="1"/>
</dbReference>
<dbReference type="InterPro" id="IPR050951">
    <property type="entry name" value="Retrovirus_Pol_polyprotein"/>
</dbReference>
<dbReference type="Gene3D" id="3.30.70.270">
    <property type="match status" value="2"/>
</dbReference>
<dbReference type="GO" id="GO:0003964">
    <property type="term" value="F:RNA-directed DNA polymerase activity"/>
    <property type="evidence" value="ECO:0007669"/>
    <property type="project" value="UniProtKB-KW"/>
</dbReference>
<name>A0AAV0GEW9_9ASTE</name>
<dbReference type="EMBL" id="CAMAPF010001104">
    <property type="protein sequence ID" value="CAH9146476.1"/>
    <property type="molecule type" value="Genomic_DNA"/>
</dbReference>
<dbReference type="GO" id="GO:0008233">
    <property type="term" value="F:peptidase activity"/>
    <property type="evidence" value="ECO:0007669"/>
    <property type="project" value="UniProtKB-KW"/>
</dbReference>
<dbReference type="AlphaFoldDB" id="A0AAV0GEW9"/>
<dbReference type="InterPro" id="IPR041577">
    <property type="entry name" value="RT_RNaseH_2"/>
</dbReference>
<dbReference type="Pfam" id="PF00078">
    <property type="entry name" value="RVT_1"/>
    <property type="match status" value="1"/>
</dbReference>
<gene>
    <name evidence="11" type="ORF">CEPIT_LOCUS43019</name>
</gene>
<evidence type="ECO:0000256" key="7">
    <source>
        <dbReference type="ARBA" id="ARBA00022918"/>
    </source>
</evidence>
<dbReference type="FunFam" id="3.30.70.270:FF:000020">
    <property type="entry name" value="Transposon Tf2-6 polyprotein-like Protein"/>
    <property type="match status" value="1"/>
</dbReference>
<evidence type="ECO:0000256" key="4">
    <source>
        <dbReference type="ARBA" id="ARBA00022722"/>
    </source>
</evidence>
<dbReference type="InterPro" id="IPR005162">
    <property type="entry name" value="Retrotrans_gag_dom"/>
</dbReference>
<dbReference type="PROSITE" id="PS50878">
    <property type="entry name" value="RT_POL"/>
    <property type="match status" value="1"/>
</dbReference>
<keyword evidence="6" id="KW-0378">Hydrolase</keyword>
<evidence type="ECO:0000256" key="9">
    <source>
        <dbReference type="SAM" id="MobiDB-lite"/>
    </source>
</evidence>
<dbReference type="PANTHER" id="PTHR37984:SF5">
    <property type="entry name" value="PROTEIN NYNRIN-LIKE"/>
    <property type="match status" value="1"/>
</dbReference>
<dbReference type="InterPro" id="IPR000477">
    <property type="entry name" value="RT_dom"/>
</dbReference>
<dbReference type="Proteomes" id="UP001152523">
    <property type="component" value="Unassembled WGS sequence"/>
</dbReference>
<dbReference type="Gene3D" id="3.10.10.10">
    <property type="entry name" value="HIV Type 1 Reverse Transcriptase, subunit A, domain 1"/>
    <property type="match status" value="1"/>
</dbReference>
<dbReference type="SUPFAM" id="SSF56672">
    <property type="entry name" value="DNA/RNA polymerases"/>
    <property type="match status" value="1"/>
</dbReference>
<evidence type="ECO:0000256" key="8">
    <source>
        <dbReference type="ARBA" id="ARBA00023268"/>
    </source>
</evidence>
<keyword evidence="5" id="KW-0255">Endonuclease</keyword>
<organism evidence="11 12">
    <name type="scientific">Cuscuta epithymum</name>
    <dbReference type="NCBI Taxonomy" id="186058"/>
    <lineage>
        <taxon>Eukaryota</taxon>
        <taxon>Viridiplantae</taxon>
        <taxon>Streptophyta</taxon>
        <taxon>Embryophyta</taxon>
        <taxon>Tracheophyta</taxon>
        <taxon>Spermatophyta</taxon>
        <taxon>Magnoliopsida</taxon>
        <taxon>eudicotyledons</taxon>
        <taxon>Gunneridae</taxon>
        <taxon>Pentapetalae</taxon>
        <taxon>asterids</taxon>
        <taxon>lamiids</taxon>
        <taxon>Solanales</taxon>
        <taxon>Convolvulaceae</taxon>
        <taxon>Cuscuteae</taxon>
        <taxon>Cuscuta</taxon>
        <taxon>Cuscuta subgen. Cuscuta</taxon>
    </lineage>
</organism>
<accession>A0AAV0GEW9</accession>
<keyword evidence="8" id="KW-0511">Multifunctional enzyme</keyword>
<feature type="region of interest" description="Disordered" evidence="9">
    <location>
        <begin position="231"/>
        <end position="262"/>
    </location>
</feature>
<dbReference type="CDD" id="cd09274">
    <property type="entry name" value="RNase_HI_RT_Ty3"/>
    <property type="match status" value="1"/>
</dbReference>
<evidence type="ECO:0000256" key="5">
    <source>
        <dbReference type="ARBA" id="ARBA00022759"/>
    </source>
</evidence>
<dbReference type="GO" id="GO:0004519">
    <property type="term" value="F:endonuclease activity"/>
    <property type="evidence" value="ECO:0007669"/>
    <property type="project" value="UniProtKB-KW"/>
</dbReference>
<keyword evidence="3" id="KW-0548">Nucleotidyltransferase</keyword>
<keyword evidence="1" id="KW-0645">Protease</keyword>
<dbReference type="PANTHER" id="PTHR37984">
    <property type="entry name" value="PROTEIN CBG26694"/>
    <property type="match status" value="1"/>
</dbReference>
<dbReference type="Pfam" id="PF17921">
    <property type="entry name" value="Integrase_H2C2"/>
    <property type="match status" value="1"/>
</dbReference>
<dbReference type="CDD" id="cd00303">
    <property type="entry name" value="retropepsin_like"/>
    <property type="match status" value="1"/>
</dbReference>
<dbReference type="Gene3D" id="2.40.70.10">
    <property type="entry name" value="Acid Proteases"/>
    <property type="match status" value="1"/>
</dbReference>
<dbReference type="InterPro" id="IPR043128">
    <property type="entry name" value="Rev_trsase/Diguanyl_cyclase"/>
</dbReference>
<protein>
    <recommendedName>
        <fullName evidence="10">Reverse transcriptase domain-containing protein</fullName>
    </recommendedName>
</protein>
<evidence type="ECO:0000256" key="1">
    <source>
        <dbReference type="ARBA" id="ARBA00022670"/>
    </source>
</evidence>
<reference evidence="11" key="1">
    <citation type="submission" date="2022-07" db="EMBL/GenBank/DDBJ databases">
        <authorList>
            <person name="Macas J."/>
            <person name="Novak P."/>
            <person name="Neumann P."/>
        </authorList>
    </citation>
    <scope>NUCLEOTIDE SEQUENCE</scope>
</reference>
<dbReference type="InterPro" id="IPR041588">
    <property type="entry name" value="Integrase_H2C2"/>
</dbReference>
<dbReference type="Gene3D" id="1.10.340.70">
    <property type="match status" value="1"/>
</dbReference>
<dbReference type="Pfam" id="PF08284">
    <property type="entry name" value="RVP_2"/>
    <property type="match status" value="1"/>
</dbReference>
<comment type="caution">
    <text evidence="11">The sequence shown here is derived from an EMBL/GenBank/DDBJ whole genome shotgun (WGS) entry which is preliminary data.</text>
</comment>
<evidence type="ECO:0000313" key="12">
    <source>
        <dbReference type="Proteomes" id="UP001152523"/>
    </source>
</evidence>
<proteinExistence type="predicted"/>
<evidence type="ECO:0000313" key="11">
    <source>
        <dbReference type="EMBL" id="CAH9146476.1"/>
    </source>
</evidence>
<sequence>MDTRGKTNAEFRTDMQEAIARHDTQFAQIAATLQAINLELQASRIAREHLDHEVDNPFAAEHNRNELRPHDPKARFPKFSEGDPAGWIYQAEQYFDYYEVTPDRKVRLVSMHLEGLALQWYRWLLKRRGPITWDEFVRAIRLRFGPTEFADPSEALSRLKQSTTVAAYQEAFEQLSHQIDDLPESFLIGSFLGGLRDEIRLDVKTLKPRTLDAAFGLARLVEEKSQVACRGSFSTRTTPPKQPITAGILGPPPVARPELSKPNSTIKRLPWEEMQRRRSLGLCFSCNEQFAPGHRCKHPQLMLLEIGESNKDPTEDASDSQDGNTPLEISLHALTGWTAYRTLRLKAEVGGREIVVLIDSGSTHNFIRDKLAESMRLPFSPMPTLNVKIANGEPLRCNRRVERVPLRIQEAQFEVTFYTLPLVGIDAVLGMQWLEQLGVVLNDWKHKTMSFMHQGQQHTVQGISCENNQLTSMVMDEVYEDDTCFLLSVAASSDHREIEGDLWAVIEEYGDIFDEPKGLPPFRDIEHQIILKKGSEPVNVRPYRYAHFQKDEIERQVTEMLDKGIIQPSTSPYSSPVLLVKKKDGTWRFCTDYRALNALTVKDRYPIPTIEDTLDELHGAAYFTRLDLRSGYHQVRMRLEDIPKTAFRTHNGHYEYRVMSFGLCNAPSTFQALMNSIFRPYLRKFILVFFDDILVYSPTREIHLEHIHTTFAILRKQQLYVKFSKCAFGLKELLYLGHLISVDGVKVDPEKIAPMLSWRTPATVTELRGFLGLTGYYRRFVRGYGIIAKPMTDLLKKGKFQWSSAANDAFQRLKTAISSTPVLVMPDFSAHFYVETDASGQGIGAVLSQKGRPVAFMSRALGPTKLSWSIYAKEMLAIICAVRLWRPYLLGRKFFILTDQRSLKHLLEQRIGTPDQQKWVVKLLGYDYEIQYRSGASNRVADALSRYPTDVSPTLSVISSTTADIWNQIAEEQARLPYFQSLRIKMDGNTPTHFTVHQGLVRFKNRIALSPDSTIIPTLLFEYHSTPVGGHSGVLRTFKRLSQVFYWPNMY</sequence>
<dbReference type="InterPro" id="IPR021109">
    <property type="entry name" value="Peptidase_aspartic_dom_sf"/>
</dbReference>
<keyword evidence="12" id="KW-1185">Reference proteome</keyword>
<dbReference type="Pfam" id="PF17919">
    <property type="entry name" value="RT_RNaseH_2"/>
    <property type="match status" value="1"/>
</dbReference>